<dbReference type="Gene3D" id="3.10.490.20">
    <property type="match status" value="1"/>
</dbReference>
<dbReference type="GO" id="GO:0005874">
    <property type="term" value="C:microtubule"/>
    <property type="evidence" value="ECO:0007669"/>
    <property type="project" value="UniProtKB-KW"/>
</dbReference>
<evidence type="ECO:0000256" key="7">
    <source>
        <dbReference type="ARBA" id="ARBA00022840"/>
    </source>
</evidence>
<evidence type="ECO:0000256" key="3">
    <source>
        <dbReference type="ARBA" id="ARBA00022490"/>
    </source>
</evidence>
<dbReference type="CTD" id="196385"/>
<dbReference type="FunFam" id="3.40.50.300:FF:001855">
    <property type="entry name" value="Dynein axonemal heavy chain 10"/>
    <property type="match status" value="1"/>
</dbReference>
<accession>A0A6P7NN57</accession>
<dbReference type="Gene3D" id="1.10.472.130">
    <property type="match status" value="1"/>
</dbReference>
<dbReference type="GO" id="GO:0005858">
    <property type="term" value="C:axonemal dynein complex"/>
    <property type="evidence" value="ECO:0007669"/>
    <property type="project" value="UniProtKB-ARBA"/>
</dbReference>
<keyword evidence="6" id="KW-0547">Nucleotide-binding</keyword>
<dbReference type="GO" id="GO:0008017">
    <property type="term" value="F:microtubule binding"/>
    <property type="evidence" value="ECO:0007669"/>
    <property type="project" value="UniProtKB-ARBA"/>
</dbReference>
<dbReference type="InterPro" id="IPR024317">
    <property type="entry name" value="Dynein_heavy_chain_D4_dom"/>
</dbReference>
<dbReference type="Gene3D" id="6.10.140.1060">
    <property type="match status" value="1"/>
</dbReference>
<dbReference type="Gene3D" id="1.20.58.1120">
    <property type="match status" value="1"/>
</dbReference>
<feature type="coiled-coil region" evidence="14">
    <location>
        <begin position="3109"/>
        <end position="3199"/>
    </location>
</feature>
<dbReference type="Gene3D" id="1.20.920.20">
    <property type="match status" value="1"/>
</dbReference>
<dbReference type="GO" id="GO:0097729">
    <property type="term" value="C:9+2 motile cilium"/>
    <property type="evidence" value="ECO:0007669"/>
    <property type="project" value="UniProtKB-ARBA"/>
</dbReference>
<keyword evidence="13" id="KW-0966">Cell projection</keyword>
<feature type="coiled-coil region" evidence="14">
    <location>
        <begin position="2892"/>
        <end position="2922"/>
    </location>
</feature>
<organism evidence="16 17">
    <name type="scientific">Betta splendens</name>
    <name type="common">Siamese fighting fish</name>
    <dbReference type="NCBI Taxonomy" id="158456"/>
    <lineage>
        <taxon>Eukaryota</taxon>
        <taxon>Metazoa</taxon>
        <taxon>Chordata</taxon>
        <taxon>Craniata</taxon>
        <taxon>Vertebrata</taxon>
        <taxon>Euteleostomi</taxon>
        <taxon>Actinopterygii</taxon>
        <taxon>Neopterygii</taxon>
        <taxon>Teleostei</taxon>
        <taxon>Neoteleostei</taxon>
        <taxon>Acanthomorphata</taxon>
        <taxon>Anabantaria</taxon>
        <taxon>Anabantiformes</taxon>
        <taxon>Anabantoidei</taxon>
        <taxon>Osphronemidae</taxon>
        <taxon>Betta</taxon>
    </lineage>
</organism>
<evidence type="ECO:0000256" key="5">
    <source>
        <dbReference type="ARBA" id="ARBA00022737"/>
    </source>
</evidence>
<dbReference type="GO" id="GO:0008569">
    <property type="term" value="F:minus-end-directed microtubule motor activity"/>
    <property type="evidence" value="ECO:0007669"/>
    <property type="project" value="InterPro"/>
</dbReference>
<dbReference type="Pfam" id="PF12781">
    <property type="entry name" value="AAA_9"/>
    <property type="match status" value="1"/>
</dbReference>
<dbReference type="RefSeq" id="XP_029019460.2">
    <property type="nucleotide sequence ID" value="XM_029163627.3"/>
</dbReference>
<dbReference type="GeneID" id="114862879"/>
<keyword evidence="11" id="KW-0505">Motor protein</keyword>
<dbReference type="Pfam" id="PF03028">
    <property type="entry name" value="Dynein_heavy"/>
    <property type="match status" value="1"/>
</dbReference>
<dbReference type="FunFam" id="3.10.490.20:FF:000006">
    <property type="entry name" value="Dynein axonemal heavy chain 10"/>
    <property type="match status" value="1"/>
</dbReference>
<evidence type="ECO:0000256" key="9">
    <source>
        <dbReference type="ARBA" id="ARBA00023054"/>
    </source>
</evidence>
<dbReference type="SUPFAM" id="SSF52540">
    <property type="entry name" value="P-loop containing nucleoside triphosphate hydrolases"/>
    <property type="match status" value="4"/>
</dbReference>
<dbReference type="FunFam" id="1.20.920.30:FF:000007">
    <property type="entry name" value="Dynein axonemal heavy chain 10"/>
    <property type="match status" value="1"/>
</dbReference>
<dbReference type="InterPro" id="IPR013594">
    <property type="entry name" value="Dynein_heavy_tail"/>
</dbReference>
<dbReference type="FunFam" id="1.10.472.130:FF:000010">
    <property type="entry name" value="Dynein axonemal heavy chain 10"/>
    <property type="match status" value="1"/>
</dbReference>
<keyword evidence="3" id="KW-0963">Cytoplasm</keyword>
<keyword evidence="4" id="KW-0493">Microtubule</keyword>
<keyword evidence="9 14" id="KW-0175">Coiled coil</keyword>
<dbReference type="Gene3D" id="1.10.8.720">
    <property type="entry name" value="Region D6 of dynein motor"/>
    <property type="match status" value="1"/>
</dbReference>
<dbReference type="FunFam" id="1.20.140.100:FF:000013">
    <property type="entry name" value="Dynein heavy chain 10, axonemal"/>
    <property type="match status" value="1"/>
</dbReference>
<dbReference type="InterPro" id="IPR027417">
    <property type="entry name" value="P-loop_NTPase"/>
</dbReference>
<keyword evidence="5" id="KW-0677">Repeat</keyword>
<dbReference type="InterPro" id="IPR013602">
    <property type="entry name" value="Dynein_heavy_linker"/>
</dbReference>
<evidence type="ECO:0000256" key="14">
    <source>
        <dbReference type="SAM" id="Coils"/>
    </source>
</evidence>
<dbReference type="InterPro" id="IPR035699">
    <property type="entry name" value="AAA_6"/>
</dbReference>
<keyword evidence="10" id="KW-0969">Cilium</keyword>
<dbReference type="InParanoid" id="A0A6P7NN57"/>
<dbReference type="InterPro" id="IPR003593">
    <property type="entry name" value="AAA+_ATPase"/>
</dbReference>
<sequence length="4318" mass="494917">MIADEITLHVPDLDLEQDVNVLLSDAKMVEELEQCVMNWQTHITIVIEEQQSKRPQAPGPMAEIMFWQERASVFNTMCEQLKHPVVKKILEVMTKADASIVLILEDTVAELNKHRAESDDNARYLSTLERYFMNLATGANFGVILETIEPLMNSLQIVWIISSHYNTNERMVPLMERIAWQLCERVSQVIDVHTLFKDKRKVAKTKVHDANQVLEKWKSSYFVVRAEIEESGRDLRWEFDRKRLFERTDYMASICQDLNNVLQVLEELYNVFGPELKGVAGDAKCIEEVLCRIHYLVKPFEELSFNPFNICKMSSWKMVMQEFNDTVQAIEGDAINLIDHSFKTLRSSTAAFKMLLKFKHICFRKAISDHLMKKFNDILVQFCKEVDSVNEIFEAKKDKPPLNKNEPPVAGSIRWVRSLLYRMKHTFLPFLDVPEITESGHFKVAHDKYVKIGTQIRDYEKNKFGHWQAETEHVLPLLMKKPLLIAHEKSLQGELGVQPAESSQKRGVRYSVNFAPEIKQIISETANLMLLGYSAPSVAQSVALQENTFIRYVGDLNNLVNHYHSAMDSLSNAQFIMLEQKITLVNNEMHFGCKRLNWNSLGIRDFISQGFQVVSKFETVVNQIQKNERDIESRLQSITTANLVRFPLPDKSNDLPGIKEFCQHIEQERTKAVNLLSRKYADIGPLITKTEHLIMETSSGKAKCMAEYYVYWEHKVLDALIKMILRSIQSFDMAIMGNTALFQIDVILSAPKIVLQPQSNEIYWLIIQCIKDCVESTKLFVRWMHGTCIECPPQPSGEDELVTFSFCSDVWQHPQINESAMMVSQNIKQLLHSLERYLNHWKRYRPLWERNKTIVNEKFAARKPSCVMYDYKLQFLARIHQEVKLEPLSKNEHMIHLNLEPLYHTVQEIAESWISSLGSLLNKPVKEDLFNIRDELTQLSTKLHRSPDSFDNLKSVLGTISNIRDMSLDVEIRLSDIKERYRTLAMYKVEVGEEEVELVAKIDQIWSDLFAESKKVDKSLTDVKTSFTHITKEKIEEFKQELSVFAESFNMHGPGAVGDDLDKGLTIMASYEADLAKIVAGRQDLANAEKLLDMPVTMYQEVVRIQKDMQGLRQIYHIYKAQKDAKAEWSETLWVDLNIQVLQEGVESFIKSLRQLPKDVRALPLAFFLEGHMKEFKESLPLLLDLKNEALRDRHWKELMERTGTSFEMNPESFTLENMFAMELHKYANVIGDIVTSAVKELSIEKGVKEVVETWENMKFIVQPYFKGAQERGYILSAVDEILLNVDNDAMNLQSMAGSRFVGPFLVTIQQWEKQLSLISEIIEVWLLVQRKWMYLESIFIGGDIRSQLPEEAKKFDIIHKRFKEIMNDTVKNPNIKRCCLIPNRLTDLQALSDSLERCQKSLNDYLDSKRNAFPRFFFISDDELLSILGSSTHTCVQEHMIKMYDNIASLRFDGESNGETVAAAMVSAEGEVMELRKPIPVEGRVEEWMTGVLLEMRNTNRLITKEAIFHYCEDRTRVDWMLLYQGMVVLAANQVWWTWEVEDVFRNVKNGEKHALKKYAKKMHQQIDELVTRITQPMKKNDRRKLNTVLIIDVHARDIVDSFVLNSIMDAHEFEWESQLRFYWVREQDNLFVHQCSASFSYGYEYMGLNGRLVITPLTDRIYLTLTQALSMYLGGAPAGPAGTGKTESTKDLAKALGLLCVVTNCGEGMDYMAVGKIFSGLAQCGAWGCFDEFNRIDASVLSVISAQIQTIRNALILHVERFQFEGHEISLDERMGIFITMNPGYAGRTELPESVKALFRPVVVIVPDLQQICEIMLFSEGFLNAKVLAKKMTVLYKLAREQLSKQSHYDFGLRALKSVLVMAGELKRGSPDLSEDVVLMRALRDMNLPKFVFEDVPLFLGLITDLFPGLDCPRVRYPTYNDAVEQILQKNKYIILPTQVDKVVQMYETMMTRHTTMIVGPTGGGKSVVISTLCQAQTKLGLHTKMYPLNPKAMTVTELYGVLDPDTRDWTDGILSNIFRDINKPTDKQERRYILFDGDVDALWVENMNSVMDDNKLLTLANGERIRLQSHCALLFEVGDLQYASPATVSRCGMVFVDPKNLRYTPYWQRWVNNRPDKEQELLNKLFEKYVPGSIDMIVHGIVDGKQGQKLKTIVPQTDLNMVTQLCLTLDALLESESSSAEVLECYFLEALYCSLGATLLESGRIKFDTFIKKLSCLTMMDDEKAMAGPGEIPGYLPTLFDFHFDGTQEKWVPWSSLVAKYTHNPEMNFVDILVPTIDTTRTSWILDLMVKINRPVLLVGESGTSKTSTIHNFLKNLNTDTTISLTINFSSRTTSMDLQRNLEASVEKRTKEIYGPPMGKRLLVFMDDMNMPKVDNYGTQQPIALLKLLLDRGGLYDRGKELNYKILKDLGFIAAMGKAGGGRNEVDTRFISLFSVFSIPFPSVESLHLIYASILKGHTRLFEEAIQKICDDITFCTLELYNSIIKDMPPTPSKFHYIFNLRDLSRVYNGLTLTKPDRFLTVTQFVRVWRNECLRIFHDRLIDETDKALVQNHIRNLTEEHFKSDLDAVIRDPILFGDYRTALSETEPRVYEDIQDYDASKALFQEILEEYNENKSKMNLVLFDDALEHLTRLHRIIRIDRGHALLVGVGGSGKQSLTKLASFAAGCEVFEITLSRGYNESIFREELKTLYLKLGIENRKTVFLFTDAHVAEEGFLELINNMLTSGIVPALFPDDEKDSILNQLRDEALKMGADHSKESLWQYFVKKSANNLHIILGMSPVGDTLRTRCRNFPGLMNNTVIDWFQPWPPQALLAVAQSFLGVNPMIPEAHTAEVIAHVCMVHSSVDVYSKLFQQKVRRSNFVTPKNYLDFMNTYSNLLEENDQSVLAQCKRLEGGLDKLKEASEQLAELNVKLAEQKVVLAEKSAACEALLNEIATNTTVAKEKKALAEVKAEEIEEQNKVIAVEKKEAESSLANALPALEAARKALQDLEKSDVTEIRSFAKPPKQVQMVCECILVLRGYKEISWQSAKGMMSEANFLRSLMEMDCDTISNNQVRTVRGFLKNLQTSFEEMQAISKAGSGMLKFVEAVMGYCDVAREIKPKREKVARLEKNFFQSEQELERIQSELSNIQKELQTLEGKYQAAIEEKHLLQKEAELMEKRLIAADKLISGLSSENERWTQDLEELKQRRVRLLGDCLISAAFLSYEGAFSWDFRNEMVYQVWAKDVQDRGIPLSQPFKVESLLTDEVEISRWGSEGLPPDELSVQNGILTTRGSRFPLCVDPQQQALNWIKKKEENNNLKVSSFSDPDFLKQLEMAIKYGFPFLFQDVDEYIDPVIDNVLEKNVKGVEGRQVIMLGDKEVDYDPNFKLYLNTKLANPKYSPSVFGKAMVINYTVTLKGLEDQLLSVIMGFEKKELEEQREHLIQETSDNKKLLKNLGDTLLRELATSVGNMLDNTELVHTLEETKLKANEVFEKLKLAEKTSMDIDKLRDGYRPAAKRGAILFFVLTEMALVNTMYQYSLASYLEVFDFSLRKSLPDSVLQQRLKNIMSTLTYSVYNYACTGLFERHKLLFSFTMTIKIEQAEGRVPQEELDFFIKGNLSLEKSKRKKACDWLSDQGWEDIVKLAELFPEQFDSLPDDVEKQSGDWKSWYDLDEPELALFPLKYKENLSPFQKLLLLRCFRVDRVYRAVTDYVTVTMGEKYVQPPVISIEAIYEQSTPSSPIVFILSPGSDPATDLMKLAEKSGFGSKFKFLAMGQGQEKVALQLLEMAVSRGQWLMLQNCHLLVKWLKDLEKSLERISKPNPNFRLWVTTNPIKNFPIGILQKSLKVVTEAPNGLKLNMRATYSKISHETLTACPHPAFRGLVYVLAFFHAVVQERRKYGKIGWNVPYDFNESDFFVCMEILNTYLTKAHNQGDSNIPWGSLRYLIGEVMYGGRAIDSFDRRILTVYMEEYFGDFLFYTFRRFHFFINKDVEYKIPPNGAKKIYVDEIEKMPLANTPEVMGLHSNAGIGYYTQAAKDMWTHLIDLQPQTGEFSGSISRDEYISQAAQDIQNKLPELFDMDVIYKKLGADVSPTSVVLLQELERFNKLVVRMQRSLAELQRALAGEVGMSSELDEVSWALFNGHIPAIWKKLAPDTVKSLGNWMSHFKRRYEQYSSWVDEGEPTVMWLSGLHIPESYLTALVQAACRRNGWPLDLSTLYTQVTQYRSEDEVSSRPAQGCYVSGLYLEGADWDVEKGCLVRSKPKVLVVELPILRVIPTESHRHRLQNTLRTPVYTTSLRRNAMGVGLVFEADLSTTMHYSHWVLQGVCLCLNAD</sequence>
<reference evidence="17" key="1">
    <citation type="submission" date="2025-08" db="UniProtKB">
        <authorList>
            <consortium name="RefSeq"/>
        </authorList>
    </citation>
    <scope>IDENTIFICATION</scope>
</reference>
<dbReference type="InterPro" id="IPR042222">
    <property type="entry name" value="Dynein_2_N"/>
</dbReference>
<dbReference type="FunFam" id="1.10.8.720:FF:000005">
    <property type="entry name" value="Dynein axonemal heavy chain 10"/>
    <property type="match status" value="1"/>
</dbReference>
<evidence type="ECO:0000256" key="10">
    <source>
        <dbReference type="ARBA" id="ARBA00023069"/>
    </source>
</evidence>
<dbReference type="Pfam" id="PF08393">
    <property type="entry name" value="DHC_N2"/>
    <property type="match status" value="1"/>
</dbReference>
<evidence type="ECO:0000256" key="4">
    <source>
        <dbReference type="ARBA" id="ARBA00022701"/>
    </source>
</evidence>
<dbReference type="GO" id="GO:0045505">
    <property type="term" value="F:dynein intermediate chain binding"/>
    <property type="evidence" value="ECO:0007669"/>
    <property type="project" value="InterPro"/>
</dbReference>
<dbReference type="FunCoup" id="A0A6P7NN57">
    <property type="interactions" value="582"/>
</dbReference>
<evidence type="ECO:0000256" key="2">
    <source>
        <dbReference type="ARBA" id="ARBA00008887"/>
    </source>
</evidence>
<evidence type="ECO:0000256" key="8">
    <source>
        <dbReference type="ARBA" id="ARBA00023017"/>
    </source>
</evidence>
<dbReference type="InterPro" id="IPR041466">
    <property type="entry name" value="Dynein_AAA5_ext"/>
</dbReference>
<dbReference type="PANTHER" id="PTHR22878">
    <property type="entry name" value="DYNEIN HEAVY CHAIN 6, AXONEMAL-LIKE-RELATED"/>
    <property type="match status" value="1"/>
</dbReference>
<dbReference type="InterPro" id="IPR026983">
    <property type="entry name" value="DHC"/>
</dbReference>
<dbReference type="GO" id="GO:0005524">
    <property type="term" value="F:ATP binding"/>
    <property type="evidence" value="ECO:0007669"/>
    <property type="project" value="UniProtKB-KW"/>
</dbReference>
<dbReference type="GO" id="GO:0007018">
    <property type="term" value="P:microtubule-based movement"/>
    <property type="evidence" value="ECO:0007669"/>
    <property type="project" value="InterPro"/>
</dbReference>
<evidence type="ECO:0000256" key="13">
    <source>
        <dbReference type="ARBA" id="ARBA00023273"/>
    </source>
</evidence>
<dbReference type="Pfam" id="PF17852">
    <property type="entry name" value="Dynein_AAA_lid"/>
    <property type="match status" value="1"/>
</dbReference>
<keyword evidence="12" id="KW-0206">Cytoskeleton</keyword>
<dbReference type="Pfam" id="PF12777">
    <property type="entry name" value="MT"/>
    <property type="match status" value="1"/>
</dbReference>
<comment type="subcellular location">
    <subcellularLocation>
        <location evidence="1">Cytoplasm</location>
        <location evidence="1">Cytoskeleton</location>
        <location evidence="1">Cilium axoneme</location>
    </subcellularLocation>
</comment>
<dbReference type="InterPro" id="IPR042228">
    <property type="entry name" value="Dynein_linker_3"/>
</dbReference>
<evidence type="ECO:0000256" key="6">
    <source>
        <dbReference type="ARBA" id="ARBA00022741"/>
    </source>
</evidence>
<dbReference type="GO" id="GO:0051959">
    <property type="term" value="F:dynein light intermediate chain binding"/>
    <property type="evidence" value="ECO:0007669"/>
    <property type="project" value="InterPro"/>
</dbReference>
<dbReference type="Proteomes" id="UP000515150">
    <property type="component" value="Chromosome 9"/>
</dbReference>
<dbReference type="FunFam" id="1.10.8.1220:FF:000001">
    <property type="entry name" value="Dynein axonemal heavy chain 5"/>
    <property type="match status" value="1"/>
</dbReference>
<feature type="domain" description="AAA+ ATPase" evidence="15">
    <location>
        <begin position="1954"/>
        <end position="2102"/>
    </location>
</feature>
<dbReference type="Pfam" id="PF12774">
    <property type="entry name" value="AAA_6"/>
    <property type="match status" value="1"/>
</dbReference>
<dbReference type="FunFam" id="1.20.58.1120:FF:000008">
    <property type="entry name" value="Dynein heavy chain 10, axonemal"/>
    <property type="match status" value="1"/>
</dbReference>
<dbReference type="InterPro" id="IPR041658">
    <property type="entry name" value="AAA_lid_11"/>
</dbReference>
<dbReference type="Gene3D" id="1.20.1270.280">
    <property type="match status" value="1"/>
</dbReference>
<dbReference type="InterPro" id="IPR054354">
    <property type="entry name" value="DYNC2H1-like_lid"/>
</dbReference>
<dbReference type="FunFam" id="1.10.287.2620:FF:000002">
    <property type="entry name" value="Dynein heavy chain 2, axonemal"/>
    <property type="match status" value="1"/>
</dbReference>
<dbReference type="Pfam" id="PF08385">
    <property type="entry name" value="DHC_N1"/>
    <property type="match status" value="1"/>
</dbReference>
<protein>
    <submittedName>
        <fullName evidence="17">Dynein axonemal heavy chain 10</fullName>
    </submittedName>
</protein>
<dbReference type="FunFam" id="3.40.50.300:FF:002141">
    <property type="entry name" value="Dynein heavy chain"/>
    <property type="match status" value="1"/>
</dbReference>
<dbReference type="PANTHER" id="PTHR22878:SF63">
    <property type="entry name" value="DYNEIN AXONEMAL HEAVY CHAIN 10"/>
    <property type="match status" value="1"/>
</dbReference>
<dbReference type="FunFam" id="1.20.1270.280:FF:000005">
    <property type="entry name" value="Dynein axonemal heavy chain 10"/>
    <property type="match status" value="1"/>
</dbReference>
<dbReference type="InterPro" id="IPR043160">
    <property type="entry name" value="Dynein_C_barrel"/>
</dbReference>
<dbReference type="Gene3D" id="3.20.180.20">
    <property type="entry name" value="Dynein heavy chain, N-terminal domain 2"/>
    <property type="match status" value="1"/>
</dbReference>
<dbReference type="InterPro" id="IPR035706">
    <property type="entry name" value="AAA_9"/>
</dbReference>
<evidence type="ECO:0000313" key="16">
    <source>
        <dbReference type="Proteomes" id="UP000515150"/>
    </source>
</evidence>
<dbReference type="Gene3D" id="1.10.287.2620">
    <property type="match status" value="1"/>
</dbReference>
<name>A0A6P7NN57_BETSP</name>
<dbReference type="Pfam" id="PF18198">
    <property type="entry name" value="AAA_lid_11"/>
    <property type="match status" value="1"/>
</dbReference>
<proteinExistence type="inferred from homology"/>
<dbReference type="Gene3D" id="1.10.8.710">
    <property type="match status" value="1"/>
</dbReference>
<keyword evidence="16" id="KW-1185">Reference proteome</keyword>
<dbReference type="InterPro" id="IPR004273">
    <property type="entry name" value="Dynein_heavy_D6_P-loop"/>
</dbReference>
<feature type="domain" description="AAA+ ATPase" evidence="15">
    <location>
        <begin position="2643"/>
        <end position="2800"/>
    </location>
</feature>
<dbReference type="Pfam" id="PF12780">
    <property type="entry name" value="AAA_8"/>
    <property type="match status" value="1"/>
</dbReference>
<feature type="domain" description="AAA+ ATPase" evidence="15">
    <location>
        <begin position="1675"/>
        <end position="1811"/>
    </location>
</feature>
<dbReference type="FunFam" id="3.40.50.300:FF:000049">
    <property type="entry name" value="Dynein, axonemal, heavy chain 5"/>
    <property type="match status" value="1"/>
</dbReference>
<evidence type="ECO:0000256" key="11">
    <source>
        <dbReference type="ARBA" id="ARBA00023175"/>
    </source>
</evidence>
<dbReference type="Gene3D" id="1.10.8.1220">
    <property type="match status" value="1"/>
</dbReference>
<evidence type="ECO:0000256" key="1">
    <source>
        <dbReference type="ARBA" id="ARBA00004430"/>
    </source>
</evidence>
<dbReference type="OrthoDB" id="64868at2759"/>
<dbReference type="InterPro" id="IPR042219">
    <property type="entry name" value="AAA_lid_11_sf"/>
</dbReference>
<feature type="domain" description="AAA+ ATPase" evidence="15">
    <location>
        <begin position="2295"/>
        <end position="2448"/>
    </location>
</feature>
<keyword evidence="8" id="KW-0243">Dynein</keyword>
<dbReference type="KEGG" id="bspl:114862879"/>
<dbReference type="Gene3D" id="3.40.50.300">
    <property type="entry name" value="P-loop containing nucleotide triphosphate hydrolases"/>
    <property type="match status" value="5"/>
</dbReference>
<dbReference type="FunFam" id="3.40.50.300:FF:000063">
    <property type="entry name" value="dynein heavy chain 6, axonemal"/>
    <property type="match status" value="1"/>
</dbReference>
<evidence type="ECO:0000256" key="12">
    <source>
        <dbReference type="ARBA" id="ARBA00023212"/>
    </source>
</evidence>
<dbReference type="Gene3D" id="1.20.920.30">
    <property type="match status" value="1"/>
</dbReference>
<evidence type="ECO:0000259" key="15">
    <source>
        <dbReference type="SMART" id="SM00382"/>
    </source>
</evidence>
<dbReference type="Pfam" id="PF18199">
    <property type="entry name" value="Dynein_C"/>
    <property type="match status" value="1"/>
</dbReference>
<dbReference type="SMART" id="SM00382">
    <property type="entry name" value="AAA"/>
    <property type="match status" value="4"/>
</dbReference>
<dbReference type="FunFam" id="3.20.180.20:FF:000001">
    <property type="entry name" value="Dynein axonemal heavy chain 5"/>
    <property type="match status" value="1"/>
</dbReference>
<dbReference type="InterPro" id="IPR043157">
    <property type="entry name" value="Dynein_AAA1S"/>
</dbReference>
<dbReference type="InterPro" id="IPR024743">
    <property type="entry name" value="Dynein_HC_stalk"/>
</dbReference>
<dbReference type="Pfam" id="PF22597">
    <property type="entry name" value="DYN_lid"/>
    <property type="match status" value="1"/>
</dbReference>
<evidence type="ECO:0000313" key="17">
    <source>
        <dbReference type="RefSeq" id="XP_029019460.2"/>
    </source>
</evidence>
<comment type="similarity">
    <text evidence="2">Belongs to the dynein heavy chain family.</text>
</comment>
<dbReference type="FunFam" id="3.40.50.300:FF:000153">
    <property type="entry name" value="Dynein axonemal heavy chain 1"/>
    <property type="match status" value="1"/>
</dbReference>
<gene>
    <name evidence="17" type="primary">dnah10</name>
</gene>
<dbReference type="Gene3D" id="1.20.140.100">
    <property type="entry name" value="Dynein heavy chain, N-terminal domain 2"/>
    <property type="match status" value="1"/>
</dbReference>
<dbReference type="InterPro" id="IPR041228">
    <property type="entry name" value="Dynein_C"/>
</dbReference>
<dbReference type="FunFam" id="1.20.920.20:FF:000008">
    <property type="entry name" value="Dynein heavy chain 10, axonemal"/>
    <property type="match status" value="1"/>
</dbReference>
<keyword evidence="7" id="KW-0067">ATP-binding</keyword>
<dbReference type="FunFam" id="1.10.8.710:FF:000002">
    <property type="entry name" value="dynein heavy chain 17, axonemal"/>
    <property type="match status" value="1"/>
</dbReference>
<dbReference type="Pfam" id="PF12775">
    <property type="entry name" value="AAA_7"/>
    <property type="match status" value="1"/>
</dbReference>